<organism evidence="1 2">
    <name type="scientific">Eumeta variegata</name>
    <name type="common">Bagworm moth</name>
    <name type="synonym">Eumeta japonica</name>
    <dbReference type="NCBI Taxonomy" id="151549"/>
    <lineage>
        <taxon>Eukaryota</taxon>
        <taxon>Metazoa</taxon>
        <taxon>Ecdysozoa</taxon>
        <taxon>Arthropoda</taxon>
        <taxon>Hexapoda</taxon>
        <taxon>Insecta</taxon>
        <taxon>Pterygota</taxon>
        <taxon>Neoptera</taxon>
        <taxon>Endopterygota</taxon>
        <taxon>Lepidoptera</taxon>
        <taxon>Glossata</taxon>
        <taxon>Ditrysia</taxon>
        <taxon>Tineoidea</taxon>
        <taxon>Psychidae</taxon>
        <taxon>Oiketicinae</taxon>
        <taxon>Eumeta</taxon>
    </lineage>
</organism>
<keyword evidence="2" id="KW-1185">Reference proteome</keyword>
<accession>A0A4C1WLL6</accession>
<gene>
    <name evidence="1" type="ORF">EVAR_37743_1</name>
</gene>
<proteinExistence type="predicted"/>
<name>A0A4C1WLL6_EUMVA</name>
<reference evidence="1 2" key="1">
    <citation type="journal article" date="2019" name="Commun. Biol.">
        <title>The bagworm genome reveals a unique fibroin gene that provides high tensile strength.</title>
        <authorList>
            <person name="Kono N."/>
            <person name="Nakamura H."/>
            <person name="Ohtoshi R."/>
            <person name="Tomita M."/>
            <person name="Numata K."/>
            <person name="Arakawa K."/>
        </authorList>
    </citation>
    <scope>NUCLEOTIDE SEQUENCE [LARGE SCALE GENOMIC DNA]</scope>
</reference>
<protein>
    <submittedName>
        <fullName evidence="1">Uncharacterized protein</fullName>
    </submittedName>
</protein>
<comment type="caution">
    <text evidence="1">The sequence shown here is derived from an EMBL/GenBank/DDBJ whole genome shotgun (WGS) entry which is preliminary data.</text>
</comment>
<dbReference type="Proteomes" id="UP000299102">
    <property type="component" value="Unassembled WGS sequence"/>
</dbReference>
<dbReference type="AlphaFoldDB" id="A0A4C1WLL6"/>
<evidence type="ECO:0000313" key="1">
    <source>
        <dbReference type="EMBL" id="GBP52356.1"/>
    </source>
</evidence>
<evidence type="ECO:0000313" key="2">
    <source>
        <dbReference type="Proteomes" id="UP000299102"/>
    </source>
</evidence>
<dbReference type="EMBL" id="BGZK01000601">
    <property type="protein sequence ID" value="GBP52356.1"/>
    <property type="molecule type" value="Genomic_DNA"/>
</dbReference>
<sequence length="74" mass="8811">MASIVEVKWKETVIILLHQLFTTKPIKSWKSMLNKKTHYETKVGSRIKAYKVAQDERIKCANTAHQWERSIFRH</sequence>